<evidence type="ECO:0000259" key="1">
    <source>
        <dbReference type="PROSITE" id="PS51186"/>
    </source>
</evidence>
<organism evidence="2 3">
    <name type="scientific">Actinorhabdospora filicis</name>
    <dbReference type="NCBI Taxonomy" id="1785913"/>
    <lineage>
        <taxon>Bacteria</taxon>
        <taxon>Bacillati</taxon>
        <taxon>Actinomycetota</taxon>
        <taxon>Actinomycetes</taxon>
        <taxon>Micromonosporales</taxon>
        <taxon>Micromonosporaceae</taxon>
        <taxon>Actinorhabdospora</taxon>
    </lineage>
</organism>
<comment type="caution">
    <text evidence="2">The sequence shown here is derived from an EMBL/GenBank/DDBJ whole genome shotgun (WGS) entry which is preliminary data.</text>
</comment>
<feature type="domain" description="N-acetyltransferase" evidence="1">
    <location>
        <begin position="1"/>
        <end position="176"/>
    </location>
</feature>
<sequence>MTLTHWTPEDLTARVGEVMTVYAEAMGYPVEVARMRQGFVVGHAQFEGMRAVAVTAADDRLLGFGYGYLGKRGQWWHDQVSQWLSPELYDRYMTDVFELVELQVRPDAQGNGIGERMLTELLDDAPGKTVVLSTPEADESASRAWRLYRRTGFQDLVRDALFPGDQRPFAVLGLER</sequence>
<gene>
    <name evidence="2" type="ORF">Afil01_37970</name>
</gene>
<evidence type="ECO:0000313" key="3">
    <source>
        <dbReference type="Proteomes" id="UP001165079"/>
    </source>
</evidence>
<evidence type="ECO:0000313" key="2">
    <source>
        <dbReference type="EMBL" id="GLZ78990.1"/>
    </source>
</evidence>
<dbReference type="AlphaFoldDB" id="A0A9W6SN83"/>
<protein>
    <submittedName>
        <fullName evidence="2">Acetyltransferase</fullName>
    </submittedName>
</protein>
<dbReference type="InterPro" id="IPR016181">
    <property type="entry name" value="Acyl_CoA_acyltransferase"/>
</dbReference>
<keyword evidence="3" id="KW-1185">Reference proteome</keyword>
<dbReference type="PROSITE" id="PS51186">
    <property type="entry name" value="GNAT"/>
    <property type="match status" value="1"/>
</dbReference>
<name>A0A9W6SN83_9ACTN</name>
<dbReference type="Proteomes" id="UP001165079">
    <property type="component" value="Unassembled WGS sequence"/>
</dbReference>
<dbReference type="Pfam" id="PF13508">
    <property type="entry name" value="Acetyltransf_7"/>
    <property type="match status" value="1"/>
</dbReference>
<dbReference type="EMBL" id="BSTX01000002">
    <property type="protein sequence ID" value="GLZ78990.1"/>
    <property type="molecule type" value="Genomic_DNA"/>
</dbReference>
<dbReference type="SUPFAM" id="SSF55729">
    <property type="entry name" value="Acyl-CoA N-acyltransferases (Nat)"/>
    <property type="match status" value="1"/>
</dbReference>
<dbReference type="GO" id="GO:0016747">
    <property type="term" value="F:acyltransferase activity, transferring groups other than amino-acyl groups"/>
    <property type="evidence" value="ECO:0007669"/>
    <property type="project" value="InterPro"/>
</dbReference>
<dbReference type="Gene3D" id="3.40.630.30">
    <property type="match status" value="1"/>
</dbReference>
<dbReference type="CDD" id="cd04301">
    <property type="entry name" value="NAT_SF"/>
    <property type="match status" value="1"/>
</dbReference>
<accession>A0A9W6SN83</accession>
<dbReference type="RefSeq" id="WP_285664117.1">
    <property type="nucleotide sequence ID" value="NZ_BSTX01000002.1"/>
</dbReference>
<dbReference type="InterPro" id="IPR000182">
    <property type="entry name" value="GNAT_dom"/>
</dbReference>
<proteinExistence type="predicted"/>
<reference evidence="2" key="1">
    <citation type="submission" date="2023-03" db="EMBL/GenBank/DDBJ databases">
        <title>Actinorhabdospora filicis NBRC 111898.</title>
        <authorList>
            <person name="Ichikawa N."/>
            <person name="Sato H."/>
            <person name="Tonouchi N."/>
        </authorList>
    </citation>
    <scope>NUCLEOTIDE SEQUENCE</scope>
    <source>
        <strain evidence="2">NBRC 111898</strain>
    </source>
</reference>